<dbReference type="AlphaFoldDB" id="A0A1W6EVV4"/>
<dbReference type="EMBL" id="KY563448">
    <property type="protein sequence ID" value="ARK19857.1"/>
    <property type="molecule type" value="mRNA"/>
</dbReference>
<protein>
    <submittedName>
        <fullName evidence="2">Venom protein</fullName>
    </submittedName>
</protein>
<evidence type="ECO:0000256" key="1">
    <source>
        <dbReference type="SAM" id="Coils"/>
    </source>
</evidence>
<evidence type="ECO:0000313" key="2">
    <source>
        <dbReference type="EMBL" id="ARK19857.1"/>
    </source>
</evidence>
<organism evidence="2">
    <name type="scientific">Ampulex compressa</name>
    <name type="common">Emerald cockroach wasp</name>
    <dbReference type="NCBI Taxonomy" id="860918"/>
    <lineage>
        <taxon>Eukaryota</taxon>
        <taxon>Metazoa</taxon>
        <taxon>Ecdysozoa</taxon>
        <taxon>Arthropoda</taxon>
        <taxon>Hexapoda</taxon>
        <taxon>Insecta</taxon>
        <taxon>Pterygota</taxon>
        <taxon>Neoptera</taxon>
        <taxon>Endopterygota</taxon>
        <taxon>Hymenoptera</taxon>
        <taxon>Apocrita</taxon>
        <taxon>Aculeata</taxon>
        <taxon>Apoidea</taxon>
        <taxon>Ampulicidae</taxon>
        <taxon>Ampulicini</taxon>
        <taxon>Ampulex</taxon>
    </lineage>
</organism>
<reference evidence="2" key="1">
    <citation type="submission" date="2017-02" db="EMBL/GenBank/DDBJ databases">
        <title>Parasitoid Jewel Wasp Mounts Multi-Pronged Neurochemical Attack to Hijack a Host Brain.</title>
        <authorList>
            <person name="Arvidson R.S."/>
            <person name="Kaiser M."/>
            <person name="Libersat F."/>
            <person name="Adams M.E."/>
        </authorList>
    </citation>
    <scope>NUCLEOTIDE SEQUENCE</scope>
    <source>
        <strain evidence="2">75</strain>
    </source>
</reference>
<proteinExistence type="evidence at transcript level"/>
<name>A0A1W6EVV4_AMPCP</name>
<keyword evidence="1" id="KW-0175">Coiled coil</keyword>
<feature type="coiled-coil region" evidence="1">
    <location>
        <begin position="171"/>
        <end position="198"/>
    </location>
</feature>
<accession>A0A1W6EVV4</accession>
<sequence>MNSLTLYNMATLMTTLMSNASETLFKLQMEVDQLKVDTQRTLIDLEYHRNITEIDLYHEINVQKAHSLTIVILSSFNRVKIELQTYESENKTNKLYCLKKCKDKLQECSIIAYDEMNPCVNMFISDMRNFLQKIEKKMQVGKNLIIDLKQVNSKCNIENIYEAEECVRIELSTYKQKLQTLREDFEKLKERISEDKHRILGQSSQCFELARLTLQQRTEQIKIEAFTCIWDSTPQ</sequence>